<protein>
    <recommendedName>
        <fullName evidence="3">Polyketide cyclase / dehydrase and lipid transport</fullName>
    </recommendedName>
</protein>
<sequence length="170" mass="18676">MRLPDRWGVTAEEVVRRYDADLLAPGAPGRWLRGVDVAADPATTWRWVCQLRAAPYSYDWVDNLGRRSPRTLTPGLEHLEPGQRMAGPFRIRTVRPGEEVTLVAPGGPVSRALGDVVLGYAVTPGPAGSRLLGVLRVGRLPRPVDRALCWGDLVMMRRQLHVLAELAGGR</sequence>
<accession>A0A1G7L7E1</accession>
<dbReference type="AlphaFoldDB" id="A0A1G7L7E1"/>
<dbReference type="EMBL" id="FNCF01000001">
    <property type="protein sequence ID" value="SDF44939.1"/>
    <property type="molecule type" value="Genomic_DNA"/>
</dbReference>
<evidence type="ECO:0008006" key="3">
    <source>
        <dbReference type="Google" id="ProtNLM"/>
    </source>
</evidence>
<evidence type="ECO:0000313" key="2">
    <source>
        <dbReference type="Proteomes" id="UP000198863"/>
    </source>
</evidence>
<proteinExistence type="predicted"/>
<dbReference type="Proteomes" id="UP000198863">
    <property type="component" value="Unassembled WGS sequence"/>
</dbReference>
<name>A0A1G7L7E1_9ACTN</name>
<gene>
    <name evidence="1" type="ORF">SAMN05660324_0149</name>
</gene>
<keyword evidence="2" id="KW-1185">Reference proteome</keyword>
<reference evidence="2" key="1">
    <citation type="submission" date="2016-10" db="EMBL/GenBank/DDBJ databases">
        <authorList>
            <person name="Varghese N."/>
            <person name="Submissions S."/>
        </authorList>
    </citation>
    <scope>NUCLEOTIDE SEQUENCE [LARGE SCALE GENOMIC DNA]</scope>
    <source>
        <strain evidence="2">DSM 44526</strain>
    </source>
</reference>
<organism evidence="1 2">
    <name type="scientific">Klenkia brasiliensis</name>
    <dbReference type="NCBI Taxonomy" id="333142"/>
    <lineage>
        <taxon>Bacteria</taxon>
        <taxon>Bacillati</taxon>
        <taxon>Actinomycetota</taxon>
        <taxon>Actinomycetes</taxon>
        <taxon>Geodermatophilales</taxon>
        <taxon>Geodermatophilaceae</taxon>
        <taxon>Klenkia</taxon>
    </lineage>
</organism>
<evidence type="ECO:0000313" key="1">
    <source>
        <dbReference type="EMBL" id="SDF44939.1"/>
    </source>
</evidence>